<dbReference type="EMBL" id="DYUD01000009">
    <property type="protein sequence ID" value="HJG88194.1"/>
    <property type="molecule type" value="Genomic_DNA"/>
</dbReference>
<evidence type="ECO:0000256" key="1">
    <source>
        <dbReference type="SAM" id="Phobius"/>
    </source>
</evidence>
<evidence type="ECO:0000313" key="3">
    <source>
        <dbReference type="Proteomes" id="UP000757103"/>
    </source>
</evidence>
<dbReference type="GO" id="GO:0015661">
    <property type="term" value="F:L-lysine efflux transmembrane transporter activity"/>
    <property type="evidence" value="ECO:0007669"/>
    <property type="project" value="InterPro"/>
</dbReference>
<accession>A0A921SUE5</accession>
<sequence length="208" mass="21898">MKENLLILLCFVAGIGLGLSQQAPEWLHGHDLPMIILSLLILQVGISLGAGTDLRQIARSLNPRMSLLPLFTIAGTLLFSAIGVLLLHGRNLSDCLLVGSGFGYYSLSSVLIADLKSATLGVQGATELATVALLANVIREMIALFGTPALARLGGRLVPISVAGINSMDVCLPMIVRNSSRGEELIPIAILHGIVLEVSVPILINAFC</sequence>
<proteinExistence type="predicted"/>
<feature type="transmembrane region" description="Helical" evidence="1">
    <location>
        <begin position="32"/>
        <end position="54"/>
    </location>
</feature>
<dbReference type="Pfam" id="PF03956">
    <property type="entry name" value="Lys_export"/>
    <property type="match status" value="1"/>
</dbReference>
<dbReference type="PANTHER" id="PTHR35804">
    <property type="entry name" value="LYSINE EXPORTER LYSO"/>
    <property type="match status" value="1"/>
</dbReference>
<dbReference type="Proteomes" id="UP000757103">
    <property type="component" value="Unassembled WGS sequence"/>
</dbReference>
<dbReference type="RefSeq" id="WP_273305270.1">
    <property type="nucleotide sequence ID" value="NZ_DYUD01000009.1"/>
</dbReference>
<reference evidence="2" key="1">
    <citation type="journal article" date="2021" name="PeerJ">
        <title>Extensive microbial diversity within the chicken gut microbiome revealed by metagenomics and culture.</title>
        <authorList>
            <person name="Gilroy R."/>
            <person name="Ravi A."/>
            <person name="Getino M."/>
            <person name="Pursley I."/>
            <person name="Horton D.L."/>
            <person name="Alikhan N.F."/>
            <person name="Baker D."/>
            <person name="Gharbi K."/>
            <person name="Hall N."/>
            <person name="Watson M."/>
            <person name="Adriaenssens E.M."/>
            <person name="Foster-Nyarko E."/>
            <person name="Jarju S."/>
            <person name="Secka A."/>
            <person name="Antonio M."/>
            <person name="Oren A."/>
            <person name="Chaudhuri R.R."/>
            <person name="La Ragione R."/>
            <person name="Hildebrand F."/>
            <person name="Pallen M.J."/>
        </authorList>
    </citation>
    <scope>NUCLEOTIDE SEQUENCE</scope>
    <source>
        <strain evidence="2">CHK121-7720</strain>
    </source>
</reference>
<dbReference type="InterPro" id="IPR005642">
    <property type="entry name" value="LysO"/>
</dbReference>
<organism evidence="2 3">
    <name type="scientific">Barnesiella viscericola</name>
    <dbReference type="NCBI Taxonomy" id="397865"/>
    <lineage>
        <taxon>Bacteria</taxon>
        <taxon>Pseudomonadati</taxon>
        <taxon>Bacteroidota</taxon>
        <taxon>Bacteroidia</taxon>
        <taxon>Bacteroidales</taxon>
        <taxon>Barnesiellaceae</taxon>
        <taxon>Barnesiella</taxon>
    </lineage>
</organism>
<gene>
    <name evidence="2" type="ORF">K8U91_01780</name>
</gene>
<keyword evidence="1" id="KW-0472">Membrane</keyword>
<keyword evidence="1" id="KW-1133">Transmembrane helix</keyword>
<keyword evidence="1" id="KW-0812">Transmembrane</keyword>
<comment type="caution">
    <text evidence="2">The sequence shown here is derived from an EMBL/GenBank/DDBJ whole genome shotgun (WGS) entry which is preliminary data.</text>
</comment>
<protein>
    <submittedName>
        <fullName evidence="2">Lysine exporter LysO family protein</fullName>
    </submittedName>
</protein>
<dbReference type="PANTHER" id="PTHR35804:SF1">
    <property type="entry name" value="LYSINE EXPORTER LYSO"/>
    <property type="match status" value="1"/>
</dbReference>
<evidence type="ECO:0000313" key="2">
    <source>
        <dbReference type="EMBL" id="HJG88194.1"/>
    </source>
</evidence>
<reference evidence="2" key="2">
    <citation type="submission" date="2021-09" db="EMBL/GenBank/DDBJ databases">
        <authorList>
            <person name="Gilroy R."/>
        </authorList>
    </citation>
    <scope>NUCLEOTIDE SEQUENCE</scope>
    <source>
        <strain evidence="2">CHK121-7720</strain>
    </source>
</reference>
<dbReference type="GO" id="GO:0005886">
    <property type="term" value="C:plasma membrane"/>
    <property type="evidence" value="ECO:0007669"/>
    <property type="project" value="TreeGrafter"/>
</dbReference>
<feature type="transmembrane region" description="Helical" evidence="1">
    <location>
        <begin position="66"/>
        <end position="87"/>
    </location>
</feature>
<name>A0A921SUE5_9BACT</name>
<dbReference type="AlphaFoldDB" id="A0A921SUE5"/>